<accession>A0A1C3ERK2</accession>
<dbReference type="Proteomes" id="UP000094936">
    <property type="component" value="Unassembled WGS sequence"/>
</dbReference>
<organism evidence="1 2">
    <name type="scientific">Veronia pacifica</name>
    <dbReference type="NCBI Taxonomy" id="1080227"/>
    <lineage>
        <taxon>Bacteria</taxon>
        <taxon>Pseudomonadati</taxon>
        <taxon>Pseudomonadota</taxon>
        <taxon>Gammaproteobacteria</taxon>
        <taxon>Vibrionales</taxon>
        <taxon>Vibrionaceae</taxon>
        <taxon>Veronia</taxon>
    </lineage>
</organism>
<dbReference type="OrthoDB" id="5600793at2"/>
<proteinExistence type="predicted"/>
<dbReference type="STRING" id="1080227.A8L45_02280"/>
<dbReference type="EMBL" id="LYBM01000002">
    <property type="protein sequence ID" value="ODA35882.1"/>
    <property type="molecule type" value="Genomic_DNA"/>
</dbReference>
<evidence type="ECO:0008006" key="3">
    <source>
        <dbReference type="Google" id="ProtNLM"/>
    </source>
</evidence>
<keyword evidence="2" id="KW-1185">Reference proteome</keyword>
<protein>
    <recommendedName>
        <fullName evidence="3">DUF2835 domain-containing protein</fullName>
    </recommendedName>
</protein>
<sequence length="77" mass="8763">MSSRTFTFSVDIPYQNFLDYYKGIASTVVVTADSGESMELDASHFRDFVSPHGVRGRFRLVLGDGNRFESLEMIDEF</sequence>
<reference evidence="1 2" key="1">
    <citation type="submission" date="2016-05" db="EMBL/GenBank/DDBJ databases">
        <title>Genomic Taxonomy of the Vibrionaceae.</title>
        <authorList>
            <person name="Gomez-Gil B."/>
            <person name="Enciso-Ibarra J."/>
        </authorList>
    </citation>
    <scope>NUCLEOTIDE SEQUENCE [LARGE SCALE GENOMIC DNA]</scope>
    <source>
        <strain evidence="1 2">CAIM 1920</strain>
    </source>
</reference>
<evidence type="ECO:0000313" key="2">
    <source>
        <dbReference type="Proteomes" id="UP000094936"/>
    </source>
</evidence>
<gene>
    <name evidence="1" type="ORF">A8L45_02280</name>
</gene>
<comment type="caution">
    <text evidence="1">The sequence shown here is derived from an EMBL/GenBank/DDBJ whole genome shotgun (WGS) entry which is preliminary data.</text>
</comment>
<dbReference type="Pfam" id="PF11197">
    <property type="entry name" value="DUF2835"/>
    <property type="match status" value="1"/>
</dbReference>
<dbReference type="RefSeq" id="WP_068898787.1">
    <property type="nucleotide sequence ID" value="NZ_JBHUIF010000032.1"/>
</dbReference>
<dbReference type="InterPro" id="IPR021363">
    <property type="entry name" value="DUF2835"/>
</dbReference>
<evidence type="ECO:0000313" key="1">
    <source>
        <dbReference type="EMBL" id="ODA35882.1"/>
    </source>
</evidence>
<dbReference type="AlphaFoldDB" id="A0A1C3ERK2"/>
<name>A0A1C3ERK2_9GAMM</name>